<name>A0A9Q1CB82_HOLLE</name>
<keyword evidence="6" id="KW-0675">Receptor</keyword>
<evidence type="ECO:0000256" key="3">
    <source>
        <dbReference type="SAM" id="MobiDB-lite"/>
    </source>
</evidence>
<evidence type="ECO:0000313" key="6">
    <source>
        <dbReference type="EMBL" id="KAJ8042077.1"/>
    </source>
</evidence>
<dbReference type="InterPro" id="IPR002172">
    <property type="entry name" value="LDrepeatLR_classA_rpt"/>
</dbReference>
<dbReference type="OrthoDB" id="19606at2759"/>
<keyword evidence="6" id="KW-0449">Lipoprotein</keyword>
<dbReference type="CDD" id="cd00112">
    <property type="entry name" value="LDLa"/>
    <property type="match status" value="1"/>
</dbReference>
<feature type="compositionally biased region" description="Polar residues" evidence="3">
    <location>
        <begin position="383"/>
        <end position="398"/>
    </location>
</feature>
<dbReference type="EMBL" id="JAIZAY010000005">
    <property type="protein sequence ID" value="KAJ8042077.1"/>
    <property type="molecule type" value="Genomic_DNA"/>
</dbReference>
<dbReference type="Pfam" id="PF00057">
    <property type="entry name" value="Ldl_recept_a"/>
    <property type="match status" value="1"/>
</dbReference>
<dbReference type="SMART" id="SM00192">
    <property type="entry name" value="LDLa"/>
    <property type="match status" value="1"/>
</dbReference>
<dbReference type="InterPro" id="IPR023415">
    <property type="entry name" value="LDLR_class-A_CS"/>
</dbReference>
<keyword evidence="4" id="KW-0472">Membrane</keyword>
<reference evidence="6" key="1">
    <citation type="submission" date="2021-10" db="EMBL/GenBank/DDBJ databases">
        <title>Tropical sea cucumber genome reveals ecological adaptation and Cuvierian tubules defense mechanism.</title>
        <authorList>
            <person name="Chen T."/>
        </authorList>
    </citation>
    <scope>NUCLEOTIDE SEQUENCE</scope>
    <source>
        <strain evidence="6">Nanhai2018</strain>
        <tissue evidence="6">Muscle</tissue>
    </source>
</reference>
<dbReference type="SUPFAM" id="SSF57424">
    <property type="entry name" value="LDL receptor-like module"/>
    <property type="match status" value="1"/>
</dbReference>
<evidence type="ECO:0000313" key="7">
    <source>
        <dbReference type="Proteomes" id="UP001152320"/>
    </source>
</evidence>
<keyword evidence="4" id="KW-1133">Transmembrane helix</keyword>
<comment type="caution">
    <text evidence="2">Lacks conserved residue(s) required for the propagation of feature annotation.</text>
</comment>
<evidence type="ECO:0000259" key="5">
    <source>
        <dbReference type="PROSITE" id="PS01180"/>
    </source>
</evidence>
<dbReference type="SUPFAM" id="SSF49854">
    <property type="entry name" value="Spermadhesin, CUB domain"/>
    <property type="match status" value="1"/>
</dbReference>
<keyword evidence="4" id="KW-0812">Transmembrane</keyword>
<dbReference type="InterPro" id="IPR042333">
    <property type="entry name" value="LRAD2/Mig-13-like"/>
</dbReference>
<accession>A0A9Q1CB82</accession>
<dbReference type="PROSITE" id="PS01209">
    <property type="entry name" value="LDLRA_1"/>
    <property type="match status" value="1"/>
</dbReference>
<dbReference type="Gene3D" id="2.60.120.290">
    <property type="entry name" value="Spermadhesin, CUB domain"/>
    <property type="match status" value="1"/>
</dbReference>
<protein>
    <submittedName>
        <fullName evidence="6">Low-density lipoprotein receptor-related protein 3</fullName>
    </submittedName>
</protein>
<dbReference type="Proteomes" id="UP001152320">
    <property type="component" value="Chromosome 5"/>
</dbReference>
<feature type="compositionally biased region" description="Polar residues" evidence="3">
    <location>
        <begin position="351"/>
        <end position="366"/>
    </location>
</feature>
<proteinExistence type="predicted"/>
<sequence length="464" mass="52422">MKTKATLHQPTSLSQWRRYWGLFLVVSSFFVGSVTATVYMNKHCHGSITSRGDIIKSQDTLYYEPNSKCELILMAGGNSKILLQILDINIVPSGSNCHASYLEVFPVAGSSKNLFLCNRSTVPKLITSKGSYLRLRLVNQGDRVGRGFYGVFATTYPSGKPLSCRYPEYHQCSNGYCISHDLTCDTVNHCGDNSDEDPSLCKEEVYRWMELSKGPISVVEIVFTLIGLGIVITVVVVVVSNCCIDFQRRRRQTYDMSDSVLGETFLRKDSVSYHPAGSRVPIQITRSASIDYSARTATQEDLQYLQKLSESDDVFLDSDLESNSSEARKKISVRREQINQEIEDKVRDINRNNVKQTETDSPSSQKQKGKLPRRVSFDEQVPPNLNNLQEKSESVASKQKTKKKLQRSVSFDDQVSANLNYTEEREESLALLQQPSIQQERRRKPGVIMEHDEGAFAEVFETEI</sequence>
<dbReference type="PROSITE" id="PS01180">
    <property type="entry name" value="CUB"/>
    <property type="match status" value="1"/>
</dbReference>
<feature type="disulfide bond" evidence="2">
    <location>
        <begin position="172"/>
        <end position="190"/>
    </location>
</feature>
<dbReference type="InterPro" id="IPR000859">
    <property type="entry name" value="CUB_dom"/>
</dbReference>
<dbReference type="AlphaFoldDB" id="A0A9Q1CB82"/>
<feature type="transmembrane region" description="Helical" evidence="4">
    <location>
        <begin position="221"/>
        <end position="244"/>
    </location>
</feature>
<evidence type="ECO:0000256" key="4">
    <source>
        <dbReference type="SAM" id="Phobius"/>
    </source>
</evidence>
<dbReference type="PANTHER" id="PTHR24652">
    <property type="entry name" value="LOW-DENSITY LIPOPROTEIN RECEPTOR CLASS A DOMAIN-CONTAINING PROTEIN 2"/>
    <property type="match status" value="1"/>
</dbReference>
<dbReference type="Gene3D" id="4.10.400.10">
    <property type="entry name" value="Low-density Lipoprotein Receptor"/>
    <property type="match status" value="1"/>
</dbReference>
<feature type="domain" description="CUB" evidence="5">
    <location>
        <begin position="44"/>
        <end position="155"/>
    </location>
</feature>
<keyword evidence="1 2" id="KW-1015">Disulfide bond</keyword>
<organism evidence="6 7">
    <name type="scientific">Holothuria leucospilota</name>
    <name type="common">Black long sea cucumber</name>
    <name type="synonym">Mertensiothuria leucospilota</name>
    <dbReference type="NCBI Taxonomy" id="206669"/>
    <lineage>
        <taxon>Eukaryota</taxon>
        <taxon>Metazoa</taxon>
        <taxon>Echinodermata</taxon>
        <taxon>Eleutherozoa</taxon>
        <taxon>Echinozoa</taxon>
        <taxon>Holothuroidea</taxon>
        <taxon>Aspidochirotacea</taxon>
        <taxon>Aspidochirotida</taxon>
        <taxon>Holothuriidae</taxon>
        <taxon>Holothuria</taxon>
    </lineage>
</organism>
<evidence type="ECO:0000256" key="1">
    <source>
        <dbReference type="ARBA" id="ARBA00023157"/>
    </source>
</evidence>
<comment type="caution">
    <text evidence="6">The sequence shown here is derived from an EMBL/GenBank/DDBJ whole genome shotgun (WGS) entry which is preliminary data.</text>
</comment>
<dbReference type="PANTHER" id="PTHR24652:SF69">
    <property type="entry name" value="CUB DOMAIN-CONTAINING PROTEIN"/>
    <property type="match status" value="1"/>
</dbReference>
<dbReference type="SMART" id="SM00042">
    <property type="entry name" value="CUB"/>
    <property type="match status" value="1"/>
</dbReference>
<feature type="region of interest" description="Disordered" evidence="3">
    <location>
        <begin position="343"/>
        <end position="409"/>
    </location>
</feature>
<feature type="transmembrane region" description="Helical" evidence="4">
    <location>
        <begin position="20"/>
        <end position="40"/>
    </location>
</feature>
<dbReference type="InterPro" id="IPR035914">
    <property type="entry name" value="Sperma_CUB_dom_sf"/>
</dbReference>
<dbReference type="CDD" id="cd00041">
    <property type="entry name" value="CUB"/>
    <property type="match status" value="1"/>
</dbReference>
<keyword evidence="7" id="KW-1185">Reference proteome</keyword>
<dbReference type="PROSITE" id="PS50068">
    <property type="entry name" value="LDLRA_2"/>
    <property type="match status" value="1"/>
</dbReference>
<gene>
    <name evidence="6" type="ORF">HOLleu_13056</name>
</gene>
<dbReference type="InterPro" id="IPR036055">
    <property type="entry name" value="LDL_receptor-like_sf"/>
</dbReference>
<evidence type="ECO:0000256" key="2">
    <source>
        <dbReference type="PROSITE-ProRule" id="PRU00124"/>
    </source>
</evidence>